<dbReference type="Pfam" id="PF08193">
    <property type="entry name" value="INO80_Ies4"/>
    <property type="match status" value="1"/>
</dbReference>
<feature type="region of interest" description="Disordered" evidence="1">
    <location>
        <begin position="241"/>
        <end position="271"/>
    </location>
</feature>
<dbReference type="STRING" id="52586.A0A0B1P452"/>
<feature type="compositionally biased region" description="Basic residues" evidence="1">
    <location>
        <begin position="112"/>
        <end position="122"/>
    </location>
</feature>
<organism evidence="2 3">
    <name type="scientific">Uncinula necator</name>
    <name type="common">Grape powdery mildew</name>
    <dbReference type="NCBI Taxonomy" id="52586"/>
    <lineage>
        <taxon>Eukaryota</taxon>
        <taxon>Fungi</taxon>
        <taxon>Dikarya</taxon>
        <taxon>Ascomycota</taxon>
        <taxon>Pezizomycotina</taxon>
        <taxon>Leotiomycetes</taxon>
        <taxon>Erysiphales</taxon>
        <taxon>Erysiphaceae</taxon>
        <taxon>Erysiphe</taxon>
    </lineage>
</organism>
<dbReference type="Proteomes" id="UP000030854">
    <property type="component" value="Unassembled WGS sequence"/>
</dbReference>
<feature type="compositionally biased region" description="Low complexity" evidence="1">
    <location>
        <begin position="42"/>
        <end position="56"/>
    </location>
</feature>
<feature type="compositionally biased region" description="Polar residues" evidence="1">
    <location>
        <begin position="57"/>
        <end position="73"/>
    </location>
</feature>
<feature type="region of interest" description="Disordered" evidence="1">
    <location>
        <begin position="1"/>
        <end position="149"/>
    </location>
</feature>
<sequence length="271" mass="29247">MAPSGKSGISRRKSTKGIIVLKLSPESLQKLQMKFEAERPNSIDSTTSIDQSTTTSLSANENSQSSKSRTPDQPDTPTSSSLLNLTDDSKKKNNKRTSNIAFTSESSAASKAKGKPGPKKKSKLEDVTPDQISATPKSYNTSTVKLGPKANQGAINAGLRALDRSGKPCRKWAKENFKLKSFTGVYWEIPRWKAPRKSKLIEAGRDSPSSSDTKAYSQMDSEHSEKSNNITDIEMRSASSNMICSPAPQPLSSGETRNTSVLSSPIVMASA</sequence>
<dbReference type="GO" id="GO:0006338">
    <property type="term" value="P:chromatin remodeling"/>
    <property type="evidence" value="ECO:0007669"/>
    <property type="project" value="InterPro"/>
</dbReference>
<reference evidence="2 3" key="1">
    <citation type="journal article" date="2014" name="BMC Genomics">
        <title>Adaptive genomic structural variation in the grape powdery mildew pathogen, Erysiphe necator.</title>
        <authorList>
            <person name="Jones L."/>
            <person name="Riaz S."/>
            <person name="Morales-Cruz A."/>
            <person name="Amrine K.C."/>
            <person name="McGuire B."/>
            <person name="Gubler W.D."/>
            <person name="Walker M.A."/>
            <person name="Cantu D."/>
        </authorList>
    </citation>
    <scope>NUCLEOTIDE SEQUENCE [LARGE SCALE GENOMIC DNA]</scope>
    <source>
        <strain evidence="3">c</strain>
    </source>
</reference>
<dbReference type="OMA" id="EVPRWEA"/>
<feature type="compositionally biased region" description="Polar residues" evidence="1">
    <location>
        <begin position="96"/>
        <end position="105"/>
    </location>
</feature>
<dbReference type="GO" id="GO:0031011">
    <property type="term" value="C:Ino80 complex"/>
    <property type="evidence" value="ECO:0007669"/>
    <property type="project" value="InterPro"/>
</dbReference>
<name>A0A0B1P452_UNCNE</name>
<evidence type="ECO:0000313" key="2">
    <source>
        <dbReference type="EMBL" id="KHJ33058.1"/>
    </source>
</evidence>
<dbReference type="PANTHER" id="PTHR28061">
    <property type="entry name" value="INO EIGHTY SUBUNIT 4"/>
    <property type="match status" value="1"/>
</dbReference>
<feature type="region of interest" description="Disordered" evidence="1">
    <location>
        <begin position="199"/>
        <end position="228"/>
    </location>
</feature>
<comment type="caution">
    <text evidence="2">The sequence shown here is derived from an EMBL/GenBank/DDBJ whole genome shotgun (WGS) entry which is preliminary data.</text>
</comment>
<protein>
    <submittedName>
        <fullName evidence="2">Putative duf1711 domain-containing protein</fullName>
    </submittedName>
</protein>
<evidence type="ECO:0000256" key="1">
    <source>
        <dbReference type="SAM" id="MobiDB-lite"/>
    </source>
</evidence>
<dbReference type="AlphaFoldDB" id="A0A0B1P452"/>
<keyword evidence="3" id="KW-1185">Reference proteome</keyword>
<feature type="compositionally biased region" description="Low complexity" evidence="1">
    <location>
        <begin position="75"/>
        <end position="86"/>
    </location>
</feature>
<gene>
    <name evidence="2" type="ORF">EV44_g5582</name>
</gene>
<dbReference type="InterPro" id="IPR013175">
    <property type="entry name" value="INO80_su_Ies4"/>
</dbReference>
<dbReference type="EMBL" id="JNVN01001650">
    <property type="protein sequence ID" value="KHJ33058.1"/>
    <property type="molecule type" value="Genomic_DNA"/>
</dbReference>
<feature type="compositionally biased region" description="Polar residues" evidence="1">
    <location>
        <begin position="250"/>
        <end position="263"/>
    </location>
</feature>
<dbReference type="HOGENOM" id="CLU_058488_1_0_1"/>
<feature type="compositionally biased region" description="Polar residues" evidence="1">
    <location>
        <begin position="207"/>
        <end position="219"/>
    </location>
</feature>
<accession>A0A0B1P452</accession>
<dbReference type="PANTHER" id="PTHR28061:SF1">
    <property type="entry name" value="INO80 COMPLEX SUBUNIT 4"/>
    <property type="match status" value="1"/>
</dbReference>
<proteinExistence type="predicted"/>
<evidence type="ECO:0000313" key="3">
    <source>
        <dbReference type="Proteomes" id="UP000030854"/>
    </source>
</evidence>
<feature type="compositionally biased region" description="Polar residues" evidence="1">
    <location>
        <begin position="130"/>
        <end position="144"/>
    </location>
</feature>